<protein>
    <submittedName>
        <fullName evidence="11">Uncharacterized protein</fullName>
    </submittedName>
</protein>
<dbReference type="AlphaFoldDB" id="A0A7R9K0F8"/>
<evidence type="ECO:0000256" key="3">
    <source>
        <dbReference type="ARBA" id="ARBA00022692"/>
    </source>
</evidence>
<keyword evidence="2" id="KW-0813">Transport</keyword>
<dbReference type="InterPro" id="IPR017871">
    <property type="entry name" value="ABC_transporter-like_CS"/>
</dbReference>
<dbReference type="InterPro" id="IPR003439">
    <property type="entry name" value="ABC_transporter-like_ATP-bd"/>
</dbReference>
<dbReference type="PROSITE" id="PS50893">
    <property type="entry name" value="ABC_TRANSPORTER_2"/>
    <property type="match status" value="1"/>
</dbReference>
<evidence type="ECO:0000313" key="11">
    <source>
        <dbReference type="EMBL" id="CAD7597478.1"/>
    </source>
</evidence>
<dbReference type="GO" id="GO:0016020">
    <property type="term" value="C:membrane"/>
    <property type="evidence" value="ECO:0007669"/>
    <property type="project" value="UniProtKB-SubCell"/>
</dbReference>
<evidence type="ECO:0000259" key="10">
    <source>
        <dbReference type="PROSITE" id="PS50929"/>
    </source>
</evidence>
<dbReference type="InterPro" id="IPR003593">
    <property type="entry name" value="AAA+_ATPase"/>
</dbReference>
<keyword evidence="5" id="KW-0067">ATP-binding</keyword>
<dbReference type="GO" id="GO:0016887">
    <property type="term" value="F:ATP hydrolysis activity"/>
    <property type="evidence" value="ECO:0007669"/>
    <property type="project" value="InterPro"/>
</dbReference>
<dbReference type="InterPro" id="IPR036640">
    <property type="entry name" value="ABC1_TM_sf"/>
</dbReference>
<dbReference type="GO" id="GO:0005524">
    <property type="term" value="F:ATP binding"/>
    <property type="evidence" value="ECO:0007669"/>
    <property type="project" value="UniProtKB-KW"/>
</dbReference>
<dbReference type="PANTHER" id="PTHR24223">
    <property type="entry name" value="ATP-BINDING CASSETTE SUB-FAMILY C"/>
    <property type="match status" value="1"/>
</dbReference>
<keyword evidence="6 8" id="KW-1133">Transmembrane helix</keyword>
<dbReference type="PROSITE" id="PS00211">
    <property type="entry name" value="ABC_TRANSPORTER_1"/>
    <property type="match status" value="1"/>
</dbReference>
<dbReference type="GO" id="GO:0140359">
    <property type="term" value="F:ABC-type transporter activity"/>
    <property type="evidence" value="ECO:0007669"/>
    <property type="project" value="InterPro"/>
</dbReference>
<proteinExistence type="predicted"/>
<accession>A0A7R9K0F8</accession>
<dbReference type="CDD" id="cd03244">
    <property type="entry name" value="ABCC_MRP_domain2"/>
    <property type="match status" value="1"/>
</dbReference>
<gene>
    <name evidence="11" type="ORF">TGEB3V08_LOCUS6775</name>
</gene>
<dbReference type="Gene3D" id="1.20.1560.10">
    <property type="entry name" value="ABC transporter type 1, transmembrane domain"/>
    <property type="match status" value="1"/>
</dbReference>
<reference evidence="11" key="1">
    <citation type="submission" date="2020-11" db="EMBL/GenBank/DDBJ databases">
        <authorList>
            <person name="Tran Van P."/>
        </authorList>
    </citation>
    <scope>NUCLEOTIDE SEQUENCE</scope>
</reference>
<dbReference type="InterPro" id="IPR011527">
    <property type="entry name" value="ABC1_TM_dom"/>
</dbReference>
<dbReference type="PROSITE" id="PS50929">
    <property type="entry name" value="ABC_TM1F"/>
    <property type="match status" value="1"/>
</dbReference>
<comment type="subcellular location">
    <subcellularLocation>
        <location evidence="1">Membrane</location>
        <topology evidence="1">Multi-pass membrane protein</topology>
    </subcellularLocation>
</comment>
<keyword evidence="4" id="KW-0547">Nucleotide-binding</keyword>
<dbReference type="SUPFAM" id="SSF52540">
    <property type="entry name" value="P-loop containing nucleoside triphosphate hydrolases"/>
    <property type="match status" value="1"/>
</dbReference>
<feature type="transmembrane region" description="Helical" evidence="8">
    <location>
        <begin position="20"/>
        <end position="51"/>
    </location>
</feature>
<dbReference type="FunFam" id="3.40.50.300:FF:000163">
    <property type="entry name" value="Multidrug resistance-associated protein member 4"/>
    <property type="match status" value="1"/>
</dbReference>
<feature type="transmembrane region" description="Helical" evidence="8">
    <location>
        <begin position="123"/>
        <end position="143"/>
    </location>
</feature>
<evidence type="ECO:0000256" key="8">
    <source>
        <dbReference type="SAM" id="Phobius"/>
    </source>
</evidence>
<dbReference type="EMBL" id="OE841852">
    <property type="protein sequence ID" value="CAD7597478.1"/>
    <property type="molecule type" value="Genomic_DNA"/>
</dbReference>
<name>A0A7R9K0F8_TIMGE</name>
<feature type="domain" description="ABC transporter" evidence="9">
    <location>
        <begin position="209"/>
        <end position="440"/>
    </location>
</feature>
<dbReference type="InterPro" id="IPR027417">
    <property type="entry name" value="P-loop_NTPase"/>
</dbReference>
<evidence type="ECO:0000256" key="6">
    <source>
        <dbReference type="ARBA" id="ARBA00022989"/>
    </source>
</evidence>
<dbReference type="SMART" id="SM00382">
    <property type="entry name" value="AAA"/>
    <property type="match status" value="1"/>
</dbReference>
<dbReference type="SUPFAM" id="SSF90123">
    <property type="entry name" value="ABC transporter transmembrane region"/>
    <property type="match status" value="1"/>
</dbReference>
<evidence type="ECO:0000256" key="1">
    <source>
        <dbReference type="ARBA" id="ARBA00004141"/>
    </source>
</evidence>
<evidence type="ECO:0000256" key="4">
    <source>
        <dbReference type="ARBA" id="ARBA00022741"/>
    </source>
</evidence>
<evidence type="ECO:0000256" key="2">
    <source>
        <dbReference type="ARBA" id="ARBA00022448"/>
    </source>
</evidence>
<dbReference type="Pfam" id="PF00664">
    <property type="entry name" value="ABC_membrane"/>
    <property type="match status" value="1"/>
</dbReference>
<feature type="transmembrane region" description="Helical" evidence="8">
    <location>
        <begin position="172"/>
        <end position="200"/>
    </location>
</feature>
<organism evidence="11">
    <name type="scientific">Timema genevievae</name>
    <name type="common">Walking stick</name>
    <dbReference type="NCBI Taxonomy" id="629358"/>
    <lineage>
        <taxon>Eukaryota</taxon>
        <taxon>Metazoa</taxon>
        <taxon>Ecdysozoa</taxon>
        <taxon>Arthropoda</taxon>
        <taxon>Hexapoda</taxon>
        <taxon>Insecta</taxon>
        <taxon>Pterygota</taxon>
        <taxon>Neoptera</taxon>
        <taxon>Polyneoptera</taxon>
        <taxon>Phasmatodea</taxon>
        <taxon>Timematodea</taxon>
        <taxon>Timematoidea</taxon>
        <taxon>Timematidae</taxon>
        <taxon>Timema</taxon>
    </lineage>
</organism>
<evidence type="ECO:0000256" key="7">
    <source>
        <dbReference type="ARBA" id="ARBA00023136"/>
    </source>
</evidence>
<dbReference type="Gene3D" id="3.40.50.300">
    <property type="entry name" value="P-loop containing nucleotide triphosphate hydrolases"/>
    <property type="match status" value="1"/>
</dbReference>
<dbReference type="InterPro" id="IPR050173">
    <property type="entry name" value="ABC_transporter_C-like"/>
</dbReference>
<sequence length="515" mass="57611">MVGRLSTSSRVNVPDLTEMGLLLAGVIVIVGIINYWLLLPTAVAFVLFYTLRVIYIRTSRSVKRLEGITRSPVFSHLGASLRGLTTIRAFGAQEILEKEFDCHQDLHSSAWFLFIASSRTFGFWLDIVCLIYISIVTLSFLVFDNSEFVNNQRSRSLGTSFSIQIHQDFTPLLFYFVGFCFSPVAFGGNVGLAITQCIGLTGMFQWGMRQSAEVENQMTSVERVLEYTKVEHEPAFDSTEGGTGAGKSSMIAAMFRLAELDGQIVIDGIDTCSIGLHDLRLKLSIIPQEPVLFSGTMRGNLDPFNNFQDGVLWQALEEVEMKDVVKNLVGGLNSKMCEGGSNFSVGQRQLVCLARAIVRNNKILVLDEATANVDPQTDNLIQSTIRRNFSNCTVLTIAHRLNTVMDSDRVMVMDAGTMVEFDHPFLLLKNKNGFLFRMVQQTGSSMRSLLRTAEQGEVLYVMRLTPSYPSFPYASALWFWSNVLLLAGAVSWERDCRTLHLDLYLRSGSGYLYQR</sequence>
<keyword evidence="7 8" id="KW-0472">Membrane</keyword>
<evidence type="ECO:0000256" key="5">
    <source>
        <dbReference type="ARBA" id="ARBA00022840"/>
    </source>
</evidence>
<evidence type="ECO:0000259" key="9">
    <source>
        <dbReference type="PROSITE" id="PS50893"/>
    </source>
</evidence>
<dbReference type="Pfam" id="PF00005">
    <property type="entry name" value="ABC_tran"/>
    <property type="match status" value="1"/>
</dbReference>
<feature type="domain" description="ABC transmembrane type-1" evidence="10">
    <location>
        <begin position="13"/>
        <end position="146"/>
    </location>
</feature>
<keyword evidence="3 8" id="KW-0812">Transmembrane</keyword>